<dbReference type="Pfam" id="PF00704">
    <property type="entry name" value="Glyco_hydro_18"/>
    <property type="match status" value="1"/>
</dbReference>
<feature type="transmembrane region" description="Helical" evidence="1">
    <location>
        <begin position="23"/>
        <end position="53"/>
    </location>
</feature>
<reference evidence="4" key="1">
    <citation type="submission" date="2017-10" db="EMBL/GenBank/DDBJ databases">
        <title>Rapid genome shrinkage in a self-fertile nematode reveals novel sperm competition proteins.</title>
        <authorList>
            <person name="Yin D."/>
            <person name="Schwarz E.M."/>
            <person name="Thomas C.G."/>
            <person name="Felde R.L."/>
            <person name="Korf I.F."/>
            <person name="Cutter A.D."/>
            <person name="Schartner C.M."/>
            <person name="Ralston E.J."/>
            <person name="Meyer B.J."/>
            <person name="Haag E.S."/>
        </authorList>
    </citation>
    <scope>NUCLEOTIDE SEQUENCE [LARGE SCALE GENOMIC DNA]</scope>
    <source>
        <strain evidence="4">JU1422</strain>
    </source>
</reference>
<dbReference type="GO" id="GO:0008061">
    <property type="term" value="F:chitin binding"/>
    <property type="evidence" value="ECO:0007669"/>
    <property type="project" value="InterPro"/>
</dbReference>
<organism evidence="3 4">
    <name type="scientific">Caenorhabditis nigoni</name>
    <dbReference type="NCBI Taxonomy" id="1611254"/>
    <lineage>
        <taxon>Eukaryota</taxon>
        <taxon>Metazoa</taxon>
        <taxon>Ecdysozoa</taxon>
        <taxon>Nematoda</taxon>
        <taxon>Chromadorea</taxon>
        <taxon>Rhabditida</taxon>
        <taxon>Rhabditina</taxon>
        <taxon>Rhabditomorpha</taxon>
        <taxon>Rhabditoidea</taxon>
        <taxon>Rhabditidae</taxon>
        <taxon>Peloderinae</taxon>
        <taxon>Caenorhabditis</taxon>
    </lineage>
</organism>
<dbReference type="AlphaFoldDB" id="A0A2G5TPM4"/>
<dbReference type="PANTHER" id="PTHR46073:SF1">
    <property type="entry name" value="GH18 DOMAIN-CONTAINING PROTEIN-RELATED"/>
    <property type="match status" value="1"/>
</dbReference>
<feature type="domain" description="GH18" evidence="2">
    <location>
        <begin position="68"/>
        <end position="411"/>
    </location>
</feature>
<dbReference type="GO" id="GO:0005975">
    <property type="term" value="P:carbohydrate metabolic process"/>
    <property type="evidence" value="ECO:0007669"/>
    <property type="project" value="InterPro"/>
</dbReference>
<keyword evidence="1" id="KW-0812">Transmembrane</keyword>
<dbReference type="InterPro" id="IPR011583">
    <property type="entry name" value="Chitinase_II/V-like_cat"/>
</dbReference>
<keyword evidence="1" id="KW-1133">Transmembrane helix</keyword>
<dbReference type="InterPro" id="IPR029070">
    <property type="entry name" value="Chitinase_insertion_sf"/>
</dbReference>
<proteinExistence type="predicted"/>
<evidence type="ECO:0000259" key="2">
    <source>
        <dbReference type="PROSITE" id="PS51910"/>
    </source>
</evidence>
<evidence type="ECO:0000313" key="4">
    <source>
        <dbReference type="Proteomes" id="UP000230233"/>
    </source>
</evidence>
<dbReference type="PANTHER" id="PTHR46073">
    <property type="entry name" value="CHITINASE"/>
    <property type="match status" value="1"/>
</dbReference>
<evidence type="ECO:0000313" key="3">
    <source>
        <dbReference type="EMBL" id="PIC29244.1"/>
    </source>
</evidence>
<gene>
    <name evidence="3" type="primary">Cnig_chr_V.g20896</name>
    <name evidence="3" type="ORF">B9Z55_020896</name>
</gene>
<dbReference type="Gene3D" id="3.10.50.10">
    <property type="match status" value="1"/>
</dbReference>
<dbReference type="EMBL" id="PDUG01000005">
    <property type="protein sequence ID" value="PIC29244.1"/>
    <property type="molecule type" value="Genomic_DNA"/>
</dbReference>
<evidence type="ECO:0000256" key="1">
    <source>
        <dbReference type="SAM" id="Phobius"/>
    </source>
</evidence>
<sequence length="427" mass="49834">MSNSDQKESLVVYRLKKTSKTQFYAQLFGIFCFGFILSTILVTSIFVAFHFLWSAKPAILLENSKNAFILSGNYTPCNRRIIGWTRLYDKKELTNEQVSKMTHIIFGPITWQFGIIRFRNKMEKEAYERLQEKAKSHDVKLLLSMEIDNEVNDPATNLATIKMIWYLNSFLTTHKIDGIELNWKFPIKNLAQIVYFCEKMRQYNKNMAREFTLALSLPASDIGLNLESIMEHVDFLNIETAEYYSPLHMEHPQLIGPPSPLYSGHAGVENVDSTMTYYGCVTKHPEKLNMKLMFGGRFWKNVRKPIRSSEPLWMLAERYHGSVDGDWMAWKDLEESGWDLKSASWNNESRTPYIYDQLEQNYLAFENERSLLEKIRYAIDKNIGGFVIWKPIFDDDENTLLDVMSSSKFCSTRDNKTVNLDCDVYKQ</sequence>
<dbReference type="CDD" id="cd00598">
    <property type="entry name" value="GH18_chitinase-like"/>
    <property type="match status" value="1"/>
</dbReference>
<dbReference type="InterPro" id="IPR001223">
    <property type="entry name" value="Glyco_hydro18_cat"/>
</dbReference>
<name>A0A2G5TPM4_9PELO</name>
<dbReference type="Gene3D" id="3.20.20.80">
    <property type="entry name" value="Glycosidases"/>
    <property type="match status" value="1"/>
</dbReference>
<dbReference type="STRING" id="1611254.A0A2G5TPM4"/>
<keyword evidence="4" id="KW-1185">Reference proteome</keyword>
<accession>A0A2G5TPM4</accession>
<dbReference type="OrthoDB" id="76388at2759"/>
<comment type="caution">
    <text evidence="3">The sequence shown here is derived from an EMBL/GenBank/DDBJ whole genome shotgun (WGS) entry which is preliminary data.</text>
</comment>
<keyword evidence="1" id="KW-0472">Membrane</keyword>
<dbReference type="SUPFAM" id="SSF51445">
    <property type="entry name" value="(Trans)glycosidases"/>
    <property type="match status" value="1"/>
</dbReference>
<dbReference type="Proteomes" id="UP000230233">
    <property type="component" value="Chromosome V"/>
</dbReference>
<dbReference type="InterPro" id="IPR017853">
    <property type="entry name" value="GH"/>
</dbReference>
<dbReference type="PROSITE" id="PS51910">
    <property type="entry name" value="GH18_2"/>
    <property type="match status" value="1"/>
</dbReference>
<dbReference type="SMART" id="SM00636">
    <property type="entry name" value="Glyco_18"/>
    <property type="match status" value="1"/>
</dbReference>
<protein>
    <recommendedName>
        <fullName evidence="2">GH18 domain-containing protein</fullName>
    </recommendedName>
</protein>